<keyword evidence="2" id="KW-0732">Signal</keyword>
<name>A0A1A8T6L8_9GAMM</name>
<dbReference type="Proteomes" id="UP000092544">
    <property type="component" value="Unassembled WGS sequence"/>
</dbReference>
<gene>
    <name evidence="3" type="ORF">MSP8886_00757</name>
</gene>
<feature type="signal peptide" evidence="2">
    <location>
        <begin position="1"/>
        <end position="22"/>
    </location>
</feature>
<dbReference type="InterPro" id="IPR015943">
    <property type="entry name" value="WD40/YVTN_repeat-like_dom_sf"/>
</dbReference>
<dbReference type="InterPro" id="IPR001680">
    <property type="entry name" value="WD40_rpt"/>
</dbReference>
<organism evidence="3 4">
    <name type="scientific">Marinomonas spartinae</name>
    <dbReference type="NCBI Taxonomy" id="1792290"/>
    <lineage>
        <taxon>Bacteria</taxon>
        <taxon>Pseudomonadati</taxon>
        <taxon>Pseudomonadota</taxon>
        <taxon>Gammaproteobacteria</taxon>
        <taxon>Oceanospirillales</taxon>
        <taxon>Oceanospirillaceae</taxon>
        <taxon>Marinomonas</taxon>
    </lineage>
</organism>
<feature type="chain" id="PRO_5008378835" evidence="2">
    <location>
        <begin position="23"/>
        <end position="328"/>
    </location>
</feature>
<dbReference type="Gene3D" id="2.130.10.10">
    <property type="entry name" value="YVTN repeat-like/Quinoprotein amine dehydrogenase"/>
    <property type="match status" value="2"/>
</dbReference>
<dbReference type="PROSITE" id="PS51257">
    <property type="entry name" value="PROKAR_LIPOPROTEIN"/>
    <property type="match status" value="1"/>
</dbReference>
<evidence type="ECO:0000256" key="1">
    <source>
        <dbReference type="PROSITE-ProRule" id="PRU00221"/>
    </source>
</evidence>
<keyword evidence="1" id="KW-0853">WD repeat</keyword>
<evidence type="ECO:0000256" key="2">
    <source>
        <dbReference type="SAM" id="SignalP"/>
    </source>
</evidence>
<reference evidence="3 4" key="1">
    <citation type="submission" date="2016-06" db="EMBL/GenBank/DDBJ databases">
        <authorList>
            <person name="Kjaerup R.B."/>
            <person name="Dalgaard T.S."/>
            <person name="Juul-Madsen H.R."/>
        </authorList>
    </citation>
    <scope>NUCLEOTIDE SEQUENCE [LARGE SCALE GENOMIC DNA]</scope>
    <source>
        <strain evidence="3 4">CECT 8886</strain>
    </source>
</reference>
<dbReference type="SUPFAM" id="SSF50998">
    <property type="entry name" value="Quinoprotein alcohol dehydrogenase-like"/>
    <property type="match status" value="1"/>
</dbReference>
<dbReference type="SMART" id="SM00320">
    <property type="entry name" value="WD40"/>
    <property type="match status" value="6"/>
</dbReference>
<dbReference type="PROSITE" id="PS50082">
    <property type="entry name" value="WD_REPEATS_2"/>
    <property type="match status" value="1"/>
</dbReference>
<dbReference type="InterPro" id="IPR011047">
    <property type="entry name" value="Quinoprotein_ADH-like_sf"/>
</dbReference>
<dbReference type="OrthoDB" id="6192037at2"/>
<proteinExistence type="predicted"/>
<dbReference type="PANTHER" id="PTHR19879:SF9">
    <property type="entry name" value="TRANSCRIPTION INITIATION FACTOR TFIID SUBUNIT 5"/>
    <property type="match status" value="1"/>
</dbReference>
<protein>
    <submittedName>
        <fullName evidence="3">WD domain, G-beta repeat</fullName>
    </submittedName>
</protein>
<dbReference type="STRING" id="1792290.MSP8886_00757"/>
<evidence type="ECO:0000313" key="4">
    <source>
        <dbReference type="Proteomes" id="UP000092544"/>
    </source>
</evidence>
<feature type="repeat" description="WD" evidence="1">
    <location>
        <begin position="166"/>
        <end position="200"/>
    </location>
</feature>
<dbReference type="Pfam" id="PF00400">
    <property type="entry name" value="WD40"/>
    <property type="match status" value="2"/>
</dbReference>
<dbReference type="RefSeq" id="WP_067012782.1">
    <property type="nucleotide sequence ID" value="NZ_FLOB01000001.1"/>
</dbReference>
<accession>A0A1A8T6L8</accession>
<keyword evidence="4" id="KW-1185">Reference proteome</keyword>
<evidence type="ECO:0000313" key="3">
    <source>
        <dbReference type="EMBL" id="SBS26954.1"/>
    </source>
</evidence>
<sequence>MRPTAKKARNLSLFIISTLVLSACSEKAPIRVEEFAVQGLYSAALSEDGNAAVVGSIEHGGSYWQTALNDRRYNWNHAKGEYTSIISADIDPTGEFAATGSARTLVLWRTSDGHSVGFWDTPGNIQSLKLTDNGDFALVGLDDQTARYFDVKNGGIKQTFRTGAIVRAVDVSPDGRLALTGDDKYHVTLWDIQTGKKKFEWTLSNQIAAVALSDDGKYAFGSAQLGTAKVWSTQTGQEITTIYTGSLTSRKRTISSAVFSRNDQQLLIGGVDHQVSLVDMLTGQELKKWDLHLRDTLQPTGASVLALSFSNDGHYFAIGSNGFLNVLE</sequence>
<dbReference type="PANTHER" id="PTHR19879">
    <property type="entry name" value="TRANSCRIPTION INITIATION FACTOR TFIID"/>
    <property type="match status" value="1"/>
</dbReference>
<dbReference type="EMBL" id="FLOB01000001">
    <property type="protein sequence ID" value="SBS26954.1"/>
    <property type="molecule type" value="Genomic_DNA"/>
</dbReference>
<dbReference type="AlphaFoldDB" id="A0A1A8T6L8"/>